<keyword evidence="2" id="KW-1185">Reference proteome</keyword>
<dbReference type="AlphaFoldDB" id="A0A1X6ZWQ8"/>
<dbReference type="EMBL" id="FWFX01000012">
    <property type="protein sequence ID" value="SLN64040.1"/>
    <property type="molecule type" value="Genomic_DNA"/>
</dbReference>
<organism evidence="1 2">
    <name type="scientific">Roseovarius albus</name>
    <dbReference type="NCBI Taxonomy" id="1247867"/>
    <lineage>
        <taxon>Bacteria</taxon>
        <taxon>Pseudomonadati</taxon>
        <taxon>Pseudomonadota</taxon>
        <taxon>Alphaproteobacteria</taxon>
        <taxon>Rhodobacterales</taxon>
        <taxon>Roseobacteraceae</taxon>
        <taxon>Roseovarius</taxon>
    </lineage>
</organism>
<evidence type="ECO:0000313" key="2">
    <source>
        <dbReference type="Proteomes" id="UP000193061"/>
    </source>
</evidence>
<sequence>MSKMSPGIILAGANPNIADSFHRGQRARAEQQEFQRRNALADFYQENGADVLAGNQNALNGLAQHDPQAALNIQNSYQANARADASAGRAAETHQMTVDEYRRGLSADQAAADAAEIEESLTQANMYYQKGDLQGMNSFLESKGLAPLDRLEDYPAAAAPFEDLFKSLQDLRDFNAPPAPLSSAGKTQADINNGLLPEGTPLPKGGVHLSFGEGAFGTKATNDIETRVVNAGAMLGRLSDTQALFKPEYLEFGTRLSNTWTGLKDKIGSASPDEQAQLGEFTRFKTEAFNNLNTTLKELSGAAVTPQEAERLNEQLPNAGTGVWDGDSPTEFQAKMEQSIKQQKLAIARYNIWLAQGRNGKPWELGELNDVPTLINQRGEQIAEQLRASGITDPDTLKQQVAVQLRKEVGF</sequence>
<dbReference type="OrthoDB" id="7873987at2"/>
<reference evidence="1 2" key="1">
    <citation type="submission" date="2017-03" db="EMBL/GenBank/DDBJ databases">
        <authorList>
            <person name="Afonso C.L."/>
            <person name="Miller P.J."/>
            <person name="Scott M.A."/>
            <person name="Spackman E."/>
            <person name="Goraichik I."/>
            <person name="Dimitrov K.M."/>
            <person name="Suarez D.L."/>
            <person name="Swayne D.E."/>
        </authorList>
    </citation>
    <scope>NUCLEOTIDE SEQUENCE [LARGE SCALE GENOMIC DNA]</scope>
    <source>
        <strain evidence="1 2">CECT 7450</strain>
    </source>
</reference>
<protein>
    <submittedName>
        <fullName evidence="1">Uncharacterized protein</fullName>
    </submittedName>
</protein>
<proteinExistence type="predicted"/>
<gene>
    <name evidence="1" type="ORF">ROA7450_03373</name>
</gene>
<name>A0A1X6ZWQ8_9RHOB</name>
<dbReference type="RefSeq" id="WP_085807051.1">
    <property type="nucleotide sequence ID" value="NZ_FWFX01000012.1"/>
</dbReference>
<evidence type="ECO:0000313" key="1">
    <source>
        <dbReference type="EMBL" id="SLN64040.1"/>
    </source>
</evidence>
<accession>A0A1X6ZWQ8</accession>
<dbReference type="Proteomes" id="UP000193061">
    <property type="component" value="Unassembled WGS sequence"/>
</dbReference>